<accession>A0ABV6PLN4</accession>
<keyword evidence="2" id="KW-1185">Reference proteome</keyword>
<comment type="caution">
    <text evidence="1">The sequence shown here is derived from an EMBL/GenBank/DDBJ whole genome shotgun (WGS) entry which is preliminary data.</text>
</comment>
<evidence type="ECO:0000313" key="1">
    <source>
        <dbReference type="EMBL" id="MFC0589933.1"/>
    </source>
</evidence>
<dbReference type="EMBL" id="JBHLTL010000006">
    <property type="protein sequence ID" value="MFC0589933.1"/>
    <property type="molecule type" value="Genomic_DNA"/>
</dbReference>
<sequence>MPLPLAALLPLLAQIGPTGTQIQAPLEMPKHKSVLVQPVTPPSPAATRLNECLTLARNEPTAAVDVAEAWRNSLKGSQRAAPGHCLGLALTGLARWNDAEAAFTAARDDTPANERADRARLGAMAANAALVEGGPDRALALLDTAHGEALGAGDAHLAAEVAIDRARALVALKRDNEAAAALTEARAGAPENAVGWLLSATLLRRQGKLGEAQGYIEKAAAITPLDPEVGLEAGVIAVLGGRDAAARRSWQSVIAAAPGSDSAKTAKQYLDQLGPDAAPSSR</sequence>
<organism evidence="1 2">
    <name type="scientific">Novosphingobium aquiterrae</name>
    <dbReference type="NCBI Taxonomy" id="624388"/>
    <lineage>
        <taxon>Bacteria</taxon>
        <taxon>Pseudomonadati</taxon>
        <taxon>Pseudomonadota</taxon>
        <taxon>Alphaproteobacteria</taxon>
        <taxon>Sphingomonadales</taxon>
        <taxon>Sphingomonadaceae</taxon>
        <taxon>Novosphingobium</taxon>
    </lineage>
</organism>
<reference evidence="1 2" key="1">
    <citation type="submission" date="2024-09" db="EMBL/GenBank/DDBJ databases">
        <authorList>
            <person name="Sun Q."/>
            <person name="Mori K."/>
        </authorList>
    </citation>
    <scope>NUCLEOTIDE SEQUENCE [LARGE SCALE GENOMIC DNA]</scope>
    <source>
        <strain evidence="1 2">NCAIM B.02537</strain>
    </source>
</reference>
<name>A0ABV6PLN4_9SPHN</name>
<evidence type="ECO:0008006" key="3">
    <source>
        <dbReference type="Google" id="ProtNLM"/>
    </source>
</evidence>
<gene>
    <name evidence="1" type="ORF">ACFFF7_10955</name>
</gene>
<dbReference type="Gene3D" id="1.25.40.10">
    <property type="entry name" value="Tetratricopeptide repeat domain"/>
    <property type="match status" value="1"/>
</dbReference>
<dbReference type="Proteomes" id="UP001589943">
    <property type="component" value="Unassembled WGS sequence"/>
</dbReference>
<protein>
    <recommendedName>
        <fullName evidence="3">Tetratricopeptide repeat protein</fullName>
    </recommendedName>
</protein>
<evidence type="ECO:0000313" key="2">
    <source>
        <dbReference type="Proteomes" id="UP001589943"/>
    </source>
</evidence>
<proteinExistence type="predicted"/>
<dbReference type="InterPro" id="IPR011990">
    <property type="entry name" value="TPR-like_helical_dom_sf"/>
</dbReference>
<dbReference type="RefSeq" id="WP_379481391.1">
    <property type="nucleotide sequence ID" value="NZ_JBHLTL010000006.1"/>
</dbReference>
<dbReference type="SUPFAM" id="SSF48452">
    <property type="entry name" value="TPR-like"/>
    <property type="match status" value="1"/>
</dbReference>